<dbReference type="OrthoDB" id="1724401at2759"/>
<comment type="caution">
    <text evidence="3">The sequence shown here is derived from an EMBL/GenBank/DDBJ whole genome shotgun (WGS) entry which is preliminary data.</text>
</comment>
<name>A0A9W7LT54_HIBTR</name>
<dbReference type="InterPro" id="IPR007587">
    <property type="entry name" value="SAPS"/>
</dbReference>
<dbReference type="PANTHER" id="PTHR12634:SF37">
    <property type="entry name" value="SIT4 PHOSPHATASE-ASSOCIATED FAMILY PROTEIN"/>
    <property type="match status" value="1"/>
</dbReference>
<comment type="similarity">
    <text evidence="1">Belongs to the SAPS family.</text>
</comment>
<protein>
    <submittedName>
        <fullName evidence="3">Uncharacterized protein</fullName>
    </submittedName>
</protein>
<keyword evidence="4" id="KW-1185">Reference proteome</keyword>
<reference evidence="3" key="1">
    <citation type="submission" date="2023-05" db="EMBL/GenBank/DDBJ databases">
        <title>Genome and transcriptome analyses reveal genes involved in the formation of fine ridges on petal epidermal cells in Hibiscus trionum.</title>
        <authorList>
            <person name="Koshimizu S."/>
            <person name="Masuda S."/>
            <person name="Ishii T."/>
            <person name="Shirasu K."/>
            <person name="Hoshino A."/>
            <person name="Arita M."/>
        </authorList>
    </citation>
    <scope>NUCLEOTIDE SEQUENCE</scope>
    <source>
        <strain evidence="3">Hamamatsu line</strain>
    </source>
</reference>
<evidence type="ECO:0000256" key="2">
    <source>
        <dbReference type="SAM" id="Coils"/>
    </source>
</evidence>
<dbReference type="InterPro" id="IPR016024">
    <property type="entry name" value="ARM-type_fold"/>
</dbReference>
<dbReference type="GO" id="GO:0019903">
    <property type="term" value="F:protein phosphatase binding"/>
    <property type="evidence" value="ECO:0007669"/>
    <property type="project" value="InterPro"/>
</dbReference>
<dbReference type="EMBL" id="BSYR01000011">
    <property type="protein sequence ID" value="GMI74360.1"/>
    <property type="molecule type" value="Genomic_DNA"/>
</dbReference>
<feature type="coiled-coil region" evidence="2">
    <location>
        <begin position="154"/>
        <end position="184"/>
    </location>
</feature>
<accession>A0A9W7LT54</accession>
<keyword evidence="2" id="KW-0175">Coiled coil</keyword>
<organism evidence="3 4">
    <name type="scientific">Hibiscus trionum</name>
    <name type="common">Flower of an hour</name>
    <dbReference type="NCBI Taxonomy" id="183268"/>
    <lineage>
        <taxon>Eukaryota</taxon>
        <taxon>Viridiplantae</taxon>
        <taxon>Streptophyta</taxon>
        <taxon>Embryophyta</taxon>
        <taxon>Tracheophyta</taxon>
        <taxon>Spermatophyta</taxon>
        <taxon>Magnoliopsida</taxon>
        <taxon>eudicotyledons</taxon>
        <taxon>Gunneridae</taxon>
        <taxon>Pentapetalae</taxon>
        <taxon>rosids</taxon>
        <taxon>malvids</taxon>
        <taxon>Malvales</taxon>
        <taxon>Malvaceae</taxon>
        <taxon>Malvoideae</taxon>
        <taxon>Hibiscus</taxon>
    </lineage>
</organism>
<dbReference type="AlphaFoldDB" id="A0A9W7LT54"/>
<dbReference type="SUPFAM" id="SSF48371">
    <property type="entry name" value="ARM repeat"/>
    <property type="match status" value="1"/>
</dbReference>
<evidence type="ECO:0000256" key="1">
    <source>
        <dbReference type="ARBA" id="ARBA00006180"/>
    </source>
</evidence>
<evidence type="ECO:0000313" key="4">
    <source>
        <dbReference type="Proteomes" id="UP001165190"/>
    </source>
</evidence>
<sequence>MFECLLSDPSRPEAPRIISALRDLLLDYDENVRKQVVDVICDVACHSLVSVHVGTIKLVAERLRDKSLLVKKYTMERLADIFRVYCAGCSDGSIDHNEFDWIPGKIFRCFYDKDFSSDMIESVLCGSLFPTEFSIKDKVKCWIRVFSRFDKIEVKALERMLEQKQRLQQEMQKYLSLRQRHQDSEAPEIPKKVLFSFQIMPRSFSDPAKAEESFQTLDRLKDANIWKILLNPLDPNTSFHQASSGSNIIEATSVTNISHYSLLRPLIWPCGYLLYGHQEIFKRLVDLIGITSVMEVLIRLIGADEHMYSNYKESMQWIEDTYVLVMIADKFSSSDSAGVHANAAETLCAITRFSPPGLAAKITSPNFTGRLFRHSLEDSRPKSVLVNSLSCAYLC</sequence>
<gene>
    <name evidence="3" type="ORF">HRI_001105300</name>
</gene>
<dbReference type="Pfam" id="PF20168">
    <property type="entry name" value="PDS5"/>
    <property type="match status" value="1"/>
</dbReference>
<dbReference type="GO" id="GO:0019888">
    <property type="term" value="F:protein phosphatase regulator activity"/>
    <property type="evidence" value="ECO:0007669"/>
    <property type="project" value="TreeGrafter"/>
</dbReference>
<dbReference type="PANTHER" id="PTHR12634">
    <property type="entry name" value="SIT4 YEAST -ASSOCIATING PROTEIN-RELATED"/>
    <property type="match status" value="1"/>
</dbReference>
<proteinExistence type="inferred from homology"/>
<dbReference type="Proteomes" id="UP001165190">
    <property type="component" value="Unassembled WGS sequence"/>
</dbReference>
<evidence type="ECO:0000313" key="3">
    <source>
        <dbReference type="EMBL" id="GMI74360.1"/>
    </source>
</evidence>